<dbReference type="SUPFAM" id="SSF50249">
    <property type="entry name" value="Nucleic acid-binding proteins"/>
    <property type="match status" value="1"/>
</dbReference>
<dbReference type="eggNOG" id="arCOG01641">
    <property type="taxonomic scope" value="Archaea"/>
</dbReference>
<dbReference type="AlphaFoldDB" id="A3MX71"/>
<feature type="region of interest" description="Disordered" evidence="1">
    <location>
        <begin position="1"/>
        <end position="26"/>
    </location>
</feature>
<dbReference type="PROSITE" id="PS50926">
    <property type="entry name" value="TRAM"/>
    <property type="match status" value="1"/>
</dbReference>
<dbReference type="Proteomes" id="UP000001431">
    <property type="component" value="Chromosome"/>
</dbReference>
<evidence type="ECO:0000313" key="3">
    <source>
        <dbReference type="EMBL" id="ABO09238.1"/>
    </source>
</evidence>
<dbReference type="HOGENOM" id="CLU_182721_0_0_2"/>
<sequence>MERRGRGGGAPRRRRSPPGPKPVKEGDVLEVDIVEKSRRGDGVAKVEGFIVFVPGAEPGQHVRVQIERVGDTYAVAKIVS</sequence>
<organism evidence="3 4">
    <name type="scientific">Pyrobaculum calidifontis (strain DSM 21063 / JCM 11548 / VA1)</name>
    <dbReference type="NCBI Taxonomy" id="410359"/>
    <lineage>
        <taxon>Archaea</taxon>
        <taxon>Thermoproteota</taxon>
        <taxon>Thermoprotei</taxon>
        <taxon>Thermoproteales</taxon>
        <taxon>Thermoproteaceae</taxon>
        <taxon>Pyrobaculum</taxon>
    </lineage>
</organism>
<name>A3MX71_PYRCJ</name>
<protein>
    <submittedName>
        <fullName evidence="3">Deoxyribonuclease/rho motif-related TRAM</fullName>
    </submittedName>
</protein>
<evidence type="ECO:0000256" key="1">
    <source>
        <dbReference type="SAM" id="MobiDB-lite"/>
    </source>
</evidence>
<proteinExistence type="predicted"/>
<evidence type="ECO:0000313" key="4">
    <source>
        <dbReference type="Proteomes" id="UP000001431"/>
    </source>
</evidence>
<reference evidence="3" key="1">
    <citation type="submission" date="2007-02" db="EMBL/GenBank/DDBJ databases">
        <title>Complete sequence of Pyrobaculum calidifontis JCM 11548.</title>
        <authorList>
            <consortium name="US DOE Joint Genome Institute"/>
            <person name="Copeland A."/>
            <person name="Lucas S."/>
            <person name="Lapidus A."/>
            <person name="Barry K."/>
            <person name="Glavina del Rio T."/>
            <person name="Dalin E."/>
            <person name="Tice H."/>
            <person name="Pitluck S."/>
            <person name="Chain P."/>
            <person name="Malfatti S."/>
            <person name="Shin M."/>
            <person name="Vergez L."/>
            <person name="Schmutz J."/>
            <person name="Larimer F."/>
            <person name="Land M."/>
            <person name="Hauser L."/>
            <person name="Kyrpides N."/>
            <person name="Mikhailova N."/>
            <person name="Cozen A.E."/>
            <person name="Fitz-Gibbon S.T."/>
            <person name="House C.H."/>
            <person name="Saltikov C."/>
            <person name="Lowe T.M."/>
            <person name="Richardson P."/>
        </authorList>
    </citation>
    <scope>NUCLEOTIDE SEQUENCE [LARGE SCALE GENOMIC DNA]</scope>
    <source>
        <strain evidence="3">JCM 11548</strain>
    </source>
</reference>
<accession>A3MX71</accession>
<dbReference type="OrthoDB" id="28569at2157"/>
<gene>
    <name evidence="3" type="ordered locus">Pcal_1821</name>
</gene>
<dbReference type="KEGG" id="pcl:Pcal_1821"/>
<keyword evidence="4" id="KW-1185">Reference proteome</keyword>
<dbReference type="EMBL" id="CP000561">
    <property type="protein sequence ID" value="ABO09238.1"/>
    <property type="molecule type" value="Genomic_DNA"/>
</dbReference>
<evidence type="ECO:0000259" key="2">
    <source>
        <dbReference type="PROSITE" id="PS50926"/>
    </source>
</evidence>
<dbReference type="GeneID" id="4908369"/>
<dbReference type="InterPro" id="IPR002792">
    <property type="entry name" value="TRAM_dom"/>
</dbReference>
<feature type="domain" description="TRAM" evidence="2">
    <location>
        <begin position="22"/>
        <end position="80"/>
    </location>
</feature>
<dbReference type="Pfam" id="PF01938">
    <property type="entry name" value="TRAM"/>
    <property type="match status" value="1"/>
</dbReference>
<dbReference type="Gene3D" id="2.40.50.140">
    <property type="entry name" value="Nucleic acid-binding proteins"/>
    <property type="match status" value="1"/>
</dbReference>
<dbReference type="InterPro" id="IPR012340">
    <property type="entry name" value="NA-bd_OB-fold"/>
</dbReference>
<dbReference type="STRING" id="410359.Pcal_1821"/>
<dbReference type="RefSeq" id="WP_011850496.1">
    <property type="nucleotide sequence ID" value="NC_009073.1"/>
</dbReference>